<proteinExistence type="predicted"/>
<dbReference type="RefSeq" id="WP_183614144.1">
    <property type="nucleotide sequence ID" value="NZ_JACICY010000007.1"/>
</dbReference>
<name>A0A7W6A0C4_9SPHN</name>
<comment type="caution">
    <text evidence="1">The sequence shown here is derived from an EMBL/GenBank/DDBJ whole genome shotgun (WGS) entry which is preliminary data.</text>
</comment>
<sequence>MSLFDSILGQVASNVDVKNLAAKVGIDPDQAESAIAALAAGHQAKGDTIETAAANTGLDAAKLQEIVGHIGGEGALGNFAAMLGQHPDALQRVAGFLDKDGDGNPINDLAGMAKGLFGR</sequence>
<evidence type="ECO:0000313" key="1">
    <source>
        <dbReference type="EMBL" id="MBB3861637.1"/>
    </source>
</evidence>
<dbReference type="Proteomes" id="UP000562395">
    <property type="component" value="Unassembled WGS sequence"/>
</dbReference>
<gene>
    <name evidence="1" type="ORF">GGQ88_002925</name>
</gene>
<protein>
    <submittedName>
        <fullName evidence="1">Multidrug resistance efflux pump</fullName>
    </submittedName>
</protein>
<dbReference type="AlphaFoldDB" id="A0A7W6A0C4"/>
<accession>A0A7W6A0C4</accession>
<dbReference type="EMBL" id="JACICY010000007">
    <property type="protein sequence ID" value="MBB3861637.1"/>
    <property type="molecule type" value="Genomic_DNA"/>
</dbReference>
<keyword evidence="2" id="KW-1185">Reference proteome</keyword>
<evidence type="ECO:0000313" key="2">
    <source>
        <dbReference type="Proteomes" id="UP000562395"/>
    </source>
</evidence>
<organism evidence="1 2">
    <name type="scientific">Novosphingobium hassiacum</name>
    <dbReference type="NCBI Taxonomy" id="173676"/>
    <lineage>
        <taxon>Bacteria</taxon>
        <taxon>Pseudomonadati</taxon>
        <taxon>Pseudomonadota</taxon>
        <taxon>Alphaproteobacteria</taxon>
        <taxon>Sphingomonadales</taxon>
        <taxon>Sphingomonadaceae</taxon>
        <taxon>Novosphingobium</taxon>
    </lineage>
</organism>
<reference evidence="1 2" key="1">
    <citation type="submission" date="2020-08" db="EMBL/GenBank/DDBJ databases">
        <title>Genomic Encyclopedia of Type Strains, Phase IV (KMG-IV): sequencing the most valuable type-strain genomes for metagenomic binning, comparative biology and taxonomic classification.</title>
        <authorList>
            <person name="Goeker M."/>
        </authorList>
    </citation>
    <scope>NUCLEOTIDE SEQUENCE [LARGE SCALE GENOMIC DNA]</scope>
    <source>
        <strain evidence="1 2">DSM 14552</strain>
    </source>
</reference>